<comment type="caution">
    <text evidence="2">The sequence shown here is derived from an EMBL/GenBank/DDBJ whole genome shotgun (WGS) entry which is preliminary data.</text>
</comment>
<organism evidence="2 3">
    <name type="scientific">Phytophthora fragariaefolia</name>
    <dbReference type="NCBI Taxonomy" id="1490495"/>
    <lineage>
        <taxon>Eukaryota</taxon>
        <taxon>Sar</taxon>
        <taxon>Stramenopiles</taxon>
        <taxon>Oomycota</taxon>
        <taxon>Peronosporomycetes</taxon>
        <taxon>Peronosporales</taxon>
        <taxon>Peronosporaceae</taxon>
        <taxon>Phytophthora</taxon>
    </lineage>
</organism>
<proteinExistence type="predicted"/>
<sequence length="269" mass="28999">MTNGSQIMRPRCGTKVKIRGNRDEGEPPQESNSGWRGYPENLPVMQKRSDEVLSVAVAAVLRAPADAELNATPLAPAEPSPYLYATSTPDTSAFTYDKVMAATVDERACVIFMMRHGLISRTMLCRHCDDEMSMDAPAGAGTAVAKIGGPGNIVEINETSLKKKSKYGRDLQHPDNWLFGGVDRTTNLWFGILTGADCKKKTLSPILRKHVKAKPTIISDAYASYVSVNDKKSTASCAAWTTPTAGSTMKSALLTPSRGLTCGVVKRTS</sequence>
<evidence type="ECO:0000313" key="2">
    <source>
        <dbReference type="EMBL" id="GMF56386.1"/>
    </source>
</evidence>
<evidence type="ECO:0000256" key="1">
    <source>
        <dbReference type="SAM" id="MobiDB-lite"/>
    </source>
</evidence>
<dbReference type="AlphaFoldDB" id="A0A9W7D5M1"/>
<dbReference type="EMBL" id="BSXT01003983">
    <property type="protein sequence ID" value="GMF56386.1"/>
    <property type="molecule type" value="Genomic_DNA"/>
</dbReference>
<keyword evidence="3" id="KW-1185">Reference proteome</keyword>
<evidence type="ECO:0000313" key="3">
    <source>
        <dbReference type="Proteomes" id="UP001165121"/>
    </source>
</evidence>
<accession>A0A9W7D5M1</accession>
<dbReference type="Proteomes" id="UP001165121">
    <property type="component" value="Unassembled WGS sequence"/>
</dbReference>
<dbReference type="OrthoDB" id="102192at2759"/>
<feature type="region of interest" description="Disordered" evidence="1">
    <location>
        <begin position="1"/>
        <end position="38"/>
    </location>
</feature>
<reference evidence="2" key="1">
    <citation type="submission" date="2023-04" db="EMBL/GenBank/DDBJ databases">
        <title>Phytophthora fragariaefolia NBRC 109709.</title>
        <authorList>
            <person name="Ichikawa N."/>
            <person name="Sato H."/>
            <person name="Tonouchi N."/>
        </authorList>
    </citation>
    <scope>NUCLEOTIDE SEQUENCE</scope>
    <source>
        <strain evidence="2">NBRC 109709</strain>
    </source>
</reference>
<protein>
    <submittedName>
        <fullName evidence="2">Unnamed protein product</fullName>
    </submittedName>
</protein>
<name>A0A9W7D5M1_9STRA</name>
<gene>
    <name evidence="2" type="ORF">Pfra01_002391100</name>
</gene>